<dbReference type="PANTHER" id="PTHR11014">
    <property type="entry name" value="PEPTIDASE M20 FAMILY MEMBER"/>
    <property type="match status" value="1"/>
</dbReference>
<dbReference type="InterPro" id="IPR017439">
    <property type="entry name" value="Amidohydrolase"/>
</dbReference>
<dbReference type="InterPro" id="IPR011650">
    <property type="entry name" value="Peptidase_M20_dimer"/>
</dbReference>
<proteinExistence type="predicted"/>
<dbReference type="AlphaFoldDB" id="A0A937XDA6"/>
<name>A0A937XDA6_UNCEI</name>
<protein>
    <submittedName>
        <fullName evidence="4">Amidohydrolase</fullName>
    </submittedName>
</protein>
<dbReference type="FunFam" id="3.30.70.360:FF:000001">
    <property type="entry name" value="N-acetyldiaminopimelate deacetylase"/>
    <property type="match status" value="1"/>
</dbReference>
<dbReference type="Pfam" id="PF07687">
    <property type="entry name" value="M20_dimer"/>
    <property type="match status" value="1"/>
</dbReference>
<dbReference type="GO" id="GO:0019877">
    <property type="term" value="P:diaminopimelate biosynthetic process"/>
    <property type="evidence" value="ECO:0007669"/>
    <property type="project" value="UniProtKB-ARBA"/>
</dbReference>
<dbReference type="Gene3D" id="3.40.630.10">
    <property type="entry name" value="Zn peptidases"/>
    <property type="match status" value="1"/>
</dbReference>
<feature type="binding site" evidence="2">
    <location>
        <position position="381"/>
    </location>
    <ligand>
        <name>Mn(2+)</name>
        <dbReference type="ChEBI" id="CHEBI:29035"/>
        <label>2</label>
    </ligand>
</feature>
<dbReference type="SUPFAM" id="SSF55031">
    <property type="entry name" value="Bacterial exopeptidase dimerisation domain"/>
    <property type="match status" value="1"/>
</dbReference>
<evidence type="ECO:0000313" key="5">
    <source>
        <dbReference type="Proteomes" id="UP000748308"/>
    </source>
</evidence>
<comment type="cofactor">
    <cofactor evidence="2">
        <name>Mn(2+)</name>
        <dbReference type="ChEBI" id="CHEBI:29035"/>
    </cofactor>
    <text evidence="2">The Mn(2+) ion enhances activity.</text>
</comment>
<sequence>MTRDDSRSLEPDPQGLDRVRPEVRALAGEIVAWRRDFHRHPERGFEEVRTAGRVAEALAGCPGFRVRTGVARTGVVADLEGDRPGGPTLLLRADMDALRVEEESPQLEYRSVNPGVMHACGHDGHMAVLLGVARVLSGMRARMQGRVRLVFQPAEEGPGGAEPMIAEGVLRDPRPDAAFGLHLWSRLPLGYAGLRAGPMMAYTDEIGIEVRGRGGHGAYPHEGIDAIVAAAQLVVLLQSIVSRNVAPVDSAVLTIGRVEGGTVMNALAERVTLNGTQRAFLPETRDLCARRVREAAEGIDRAMGTRSEVRYTARYPALVNDEAMTRLAQRVIEGALGAGRVRDDMLSLGGEDMGFYLREIPGCFFFLGAGNTSRGCDAPHHSPRFNIDEDALLLGTEILLRLAEQFVVPGTARP</sequence>
<keyword evidence="2" id="KW-0464">Manganese</keyword>
<feature type="binding site" evidence="2">
    <location>
        <position position="182"/>
    </location>
    <ligand>
        <name>Mn(2+)</name>
        <dbReference type="ChEBI" id="CHEBI:29035"/>
        <label>2</label>
    </ligand>
</feature>
<accession>A0A937XDA6</accession>
<evidence type="ECO:0000256" key="1">
    <source>
        <dbReference type="ARBA" id="ARBA00022801"/>
    </source>
</evidence>
<dbReference type="GO" id="GO:0046872">
    <property type="term" value="F:metal ion binding"/>
    <property type="evidence" value="ECO:0007669"/>
    <property type="project" value="UniProtKB-KW"/>
</dbReference>
<feature type="binding site" evidence="2">
    <location>
        <position position="122"/>
    </location>
    <ligand>
        <name>Mn(2+)</name>
        <dbReference type="ChEBI" id="CHEBI:29035"/>
        <label>2</label>
    </ligand>
</feature>
<dbReference type="Gene3D" id="3.30.70.360">
    <property type="match status" value="1"/>
</dbReference>
<keyword evidence="2" id="KW-0479">Metal-binding</keyword>
<reference evidence="4" key="1">
    <citation type="submission" date="2019-03" db="EMBL/GenBank/DDBJ databases">
        <title>Lake Tanganyika Metagenome-Assembled Genomes (MAGs).</title>
        <authorList>
            <person name="Tran P."/>
        </authorList>
    </citation>
    <scope>NUCLEOTIDE SEQUENCE</scope>
    <source>
        <strain evidence="4">M_DeepCast_400m_m2_100</strain>
    </source>
</reference>
<dbReference type="EMBL" id="VGIY01000197">
    <property type="protein sequence ID" value="MBM3317833.1"/>
    <property type="molecule type" value="Genomic_DNA"/>
</dbReference>
<feature type="domain" description="Peptidase M20 dimerisation" evidence="3">
    <location>
        <begin position="208"/>
        <end position="295"/>
    </location>
</feature>
<evidence type="ECO:0000256" key="2">
    <source>
        <dbReference type="PIRSR" id="PIRSR005962-1"/>
    </source>
</evidence>
<evidence type="ECO:0000313" key="4">
    <source>
        <dbReference type="EMBL" id="MBM3317833.1"/>
    </source>
</evidence>
<dbReference type="GO" id="GO:0050118">
    <property type="term" value="F:N-acetyldiaminopimelate deacetylase activity"/>
    <property type="evidence" value="ECO:0007669"/>
    <property type="project" value="UniProtKB-ARBA"/>
</dbReference>
<dbReference type="InterPro" id="IPR002933">
    <property type="entry name" value="Peptidase_M20"/>
</dbReference>
<dbReference type="NCBIfam" id="TIGR01891">
    <property type="entry name" value="amidohydrolases"/>
    <property type="match status" value="1"/>
</dbReference>
<dbReference type="SUPFAM" id="SSF53187">
    <property type="entry name" value="Zn-dependent exopeptidases"/>
    <property type="match status" value="1"/>
</dbReference>
<dbReference type="InterPro" id="IPR036264">
    <property type="entry name" value="Bact_exopeptidase_dim_dom"/>
</dbReference>
<dbReference type="Pfam" id="PF01546">
    <property type="entry name" value="Peptidase_M20"/>
    <property type="match status" value="1"/>
</dbReference>
<dbReference type="PIRSF" id="PIRSF005962">
    <property type="entry name" value="Pept_M20D_amidohydro"/>
    <property type="match status" value="1"/>
</dbReference>
<evidence type="ECO:0000259" key="3">
    <source>
        <dbReference type="Pfam" id="PF07687"/>
    </source>
</evidence>
<organism evidence="4 5">
    <name type="scientific">Eiseniibacteriota bacterium</name>
    <dbReference type="NCBI Taxonomy" id="2212470"/>
    <lineage>
        <taxon>Bacteria</taxon>
        <taxon>Candidatus Eiseniibacteriota</taxon>
    </lineage>
</organism>
<dbReference type="Proteomes" id="UP000748308">
    <property type="component" value="Unassembled WGS sequence"/>
</dbReference>
<feature type="binding site" evidence="2">
    <location>
        <position position="120"/>
    </location>
    <ligand>
        <name>Mn(2+)</name>
        <dbReference type="ChEBI" id="CHEBI:29035"/>
        <label>2</label>
    </ligand>
</feature>
<keyword evidence="1" id="KW-0378">Hydrolase</keyword>
<comment type="caution">
    <text evidence="4">The sequence shown here is derived from an EMBL/GenBank/DDBJ whole genome shotgun (WGS) entry which is preliminary data.</text>
</comment>
<gene>
    <name evidence="4" type="ORF">FJY75_08255</name>
</gene>
<dbReference type="PANTHER" id="PTHR11014:SF63">
    <property type="entry name" value="METALLOPEPTIDASE, PUTATIVE (AFU_ORTHOLOGUE AFUA_6G09600)-RELATED"/>
    <property type="match status" value="1"/>
</dbReference>
<feature type="binding site" evidence="2">
    <location>
        <position position="156"/>
    </location>
    <ligand>
        <name>Mn(2+)</name>
        <dbReference type="ChEBI" id="CHEBI:29035"/>
        <label>2</label>
    </ligand>
</feature>